<name>A0A3E2BL79_9BACT</name>
<evidence type="ECO:0000313" key="1">
    <source>
        <dbReference type="EMBL" id="RFT15488.1"/>
    </source>
</evidence>
<dbReference type="Proteomes" id="UP000257323">
    <property type="component" value="Unassembled WGS sequence"/>
</dbReference>
<accession>A0A3E2BL79</accession>
<sequence length="312" mass="35348">MKKVFLFLLILLLTFGSIYSKNLRLEKEIDLSFLLKPYQPYLAYVAVDSNGFIFITQRGLDTFLKLDHTGEIVLKASQIIEGEITRFDIDSNGNPVCLLAGRMTPKYFYLPLVWFDGISGQKIREINLGEMFNLVTHFQILKPNDLILVNGIAKDVKLPRNSLHLLDFNLNLIKSFSPLKEQLGDTPSLIDKNPDYFAVAPKFDPDNQIIFQAFPGAGLIRYFDLNGNQVGETEWVGRNVFLVHTGDLWFKDKDGFMVFKKKGNRFEPAGLSLKEDKGSSTPGYPVAQDTSGRIYFLGGDKSQTLKIYVLEN</sequence>
<proteinExistence type="predicted"/>
<evidence type="ECO:0000313" key="2">
    <source>
        <dbReference type="Proteomes" id="UP000257323"/>
    </source>
</evidence>
<comment type="caution">
    <text evidence="1">The sequence shown here is derived from an EMBL/GenBank/DDBJ whole genome shotgun (WGS) entry which is preliminary data.</text>
</comment>
<dbReference type="SUPFAM" id="SSF63829">
    <property type="entry name" value="Calcium-dependent phosphotriesterase"/>
    <property type="match status" value="1"/>
</dbReference>
<gene>
    <name evidence="1" type="ORF">OP8BY_0378</name>
</gene>
<reference evidence="1 2" key="1">
    <citation type="submission" date="2018-08" db="EMBL/GenBank/DDBJ databases">
        <title>Genome analysis of the thermophilic bacterium of the candidate phylum Aminicenantes from deep subsurface aquifer revealed its physiology and ecological role.</title>
        <authorList>
            <person name="Kadnikov V.V."/>
            <person name="Mardanov A.V."/>
            <person name="Beletsky A.V."/>
            <person name="Karnachuk O.V."/>
            <person name="Ravin N.V."/>
        </authorList>
    </citation>
    <scope>NUCLEOTIDE SEQUENCE [LARGE SCALE GENOMIC DNA]</scope>
    <source>
        <strain evidence="1">BY38</strain>
    </source>
</reference>
<dbReference type="EMBL" id="QUAH01000009">
    <property type="protein sequence ID" value="RFT15488.1"/>
    <property type="molecule type" value="Genomic_DNA"/>
</dbReference>
<protein>
    <submittedName>
        <fullName evidence="1">Uncharacterized protein</fullName>
    </submittedName>
</protein>
<organism evidence="1 2">
    <name type="scientific">Candidatus Saccharicenans subterraneus</name>
    <dbReference type="NCBI Taxonomy" id="2508984"/>
    <lineage>
        <taxon>Bacteria</taxon>
        <taxon>Candidatus Aminicenantota</taxon>
        <taxon>Candidatus Aminicenantia</taxon>
        <taxon>Candidatus Aminicenantales</taxon>
        <taxon>Candidatus Saccharicenantaceae</taxon>
        <taxon>Candidatus Saccharicenans</taxon>
    </lineage>
</organism>
<dbReference type="AlphaFoldDB" id="A0A3E2BL79"/>